<dbReference type="EMBL" id="GBXM01024138">
    <property type="protein sequence ID" value="JAH84439.1"/>
    <property type="molecule type" value="Transcribed_RNA"/>
</dbReference>
<accession>A0A0E9W226</accession>
<protein>
    <submittedName>
        <fullName evidence="1">Uncharacterized protein</fullName>
    </submittedName>
</protein>
<reference evidence="1" key="2">
    <citation type="journal article" date="2015" name="Fish Shellfish Immunol.">
        <title>Early steps in the European eel (Anguilla anguilla)-Vibrio vulnificus interaction in the gills: Role of the RtxA13 toxin.</title>
        <authorList>
            <person name="Callol A."/>
            <person name="Pajuelo D."/>
            <person name="Ebbesson L."/>
            <person name="Teles M."/>
            <person name="MacKenzie S."/>
            <person name="Amaro C."/>
        </authorList>
    </citation>
    <scope>NUCLEOTIDE SEQUENCE</scope>
</reference>
<organism evidence="1">
    <name type="scientific">Anguilla anguilla</name>
    <name type="common">European freshwater eel</name>
    <name type="synonym">Muraena anguilla</name>
    <dbReference type="NCBI Taxonomy" id="7936"/>
    <lineage>
        <taxon>Eukaryota</taxon>
        <taxon>Metazoa</taxon>
        <taxon>Chordata</taxon>
        <taxon>Craniata</taxon>
        <taxon>Vertebrata</taxon>
        <taxon>Euteleostomi</taxon>
        <taxon>Actinopterygii</taxon>
        <taxon>Neopterygii</taxon>
        <taxon>Teleostei</taxon>
        <taxon>Anguilliformes</taxon>
        <taxon>Anguillidae</taxon>
        <taxon>Anguilla</taxon>
    </lineage>
</organism>
<sequence length="30" mass="3325">MPLTGQAHRATRSGQGWCISPVHLRQEVHA</sequence>
<evidence type="ECO:0000313" key="1">
    <source>
        <dbReference type="EMBL" id="JAH84439.1"/>
    </source>
</evidence>
<proteinExistence type="predicted"/>
<dbReference type="AlphaFoldDB" id="A0A0E9W226"/>
<name>A0A0E9W226_ANGAN</name>
<reference evidence="1" key="1">
    <citation type="submission" date="2014-11" db="EMBL/GenBank/DDBJ databases">
        <authorList>
            <person name="Amaro Gonzalez C."/>
        </authorList>
    </citation>
    <scope>NUCLEOTIDE SEQUENCE</scope>
</reference>